<dbReference type="Proteomes" id="UP000528457">
    <property type="component" value="Unassembled WGS sequence"/>
</dbReference>
<dbReference type="EC" id="2.7.7.7" evidence="5"/>
<keyword evidence="5" id="KW-0548">Nucleotidyltransferase</keyword>
<comment type="caution">
    <text evidence="5">The sequence shown here is derived from an EMBL/GenBank/DDBJ whole genome shotgun (WGS) entry which is preliminary data.</text>
</comment>
<dbReference type="Pfam" id="PF00929">
    <property type="entry name" value="RNase_T"/>
    <property type="match status" value="1"/>
</dbReference>
<keyword evidence="5" id="KW-0808">Transferase</keyword>
<keyword evidence="6" id="KW-1185">Reference proteome</keyword>
<evidence type="ECO:0000256" key="1">
    <source>
        <dbReference type="ARBA" id="ARBA00022722"/>
    </source>
</evidence>
<keyword evidence="1" id="KW-0540">Nuclease</keyword>
<dbReference type="SUPFAM" id="SSF53098">
    <property type="entry name" value="Ribonuclease H-like"/>
    <property type="match status" value="1"/>
</dbReference>
<evidence type="ECO:0000259" key="4">
    <source>
        <dbReference type="SMART" id="SM00479"/>
    </source>
</evidence>
<name>A0A7X0JW82_9GAMM</name>
<dbReference type="InterPro" id="IPR013520">
    <property type="entry name" value="Ribonucl_H"/>
</dbReference>
<dbReference type="GO" id="GO:0003676">
    <property type="term" value="F:nucleic acid binding"/>
    <property type="evidence" value="ECO:0007669"/>
    <property type="project" value="InterPro"/>
</dbReference>
<dbReference type="GO" id="GO:0008408">
    <property type="term" value="F:3'-5' exonuclease activity"/>
    <property type="evidence" value="ECO:0007669"/>
    <property type="project" value="TreeGrafter"/>
</dbReference>
<evidence type="ECO:0000313" key="6">
    <source>
        <dbReference type="Proteomes" id="UP000528457"/>
    </source>
</evidence>
<dbReference type="PANTHER" id="PTHR30231:SF4">
    <property type="entry name" value="PROTEIN NEN2"/>
    <property type="match status" value="1"/>
</dbReference>
<dbReference type="InterPro" id="IPR036397">
    <property type="entry name" value="RNaseH_sf"/>
</dbReference>
<dbReference type="GO" id="GO:0003887">
    <property type="term" value="F:DNA-directed DNA polymerase activity"/>
    <property type="evidence" value="ECO:0007669"/>
    <property type="project" value="UniProtKB-EC"/>
</dbReference>
<dbReference type="InterPro" id="IPR012337">
    <property type="entry name" value="RNaseH-like_sf"/>
</dbReference>
<dbReference type="PANTHER" id="PTHR30231">
    <property type="entry name" value="DNA POLYMERASE III SUBUNIT EPSILON"/>
    <property type="match status" value="1"/>
</dbReference>
<dbReference type="CDD" id="cd06127">
    <property type="entry name" value="DEDDh"/>
    <property type="match status" value="1"/>
</dbReference>
<evidence type="ECO:0000256" key="3">
    <source>
        <dbReference type="ARBA" id="ARBA00022839"/>
    </source>
</evidence>
<accession>A0A7X0JW82</accession>
<feature type="domain" description="Exonuclease" evidence="4">
    <location>
        <begin position="30"/>
        <end position="198"/>
    </location>
</feature>
<dbReference type="SMART" id="SM00479">
    <property type="entry name" value="EXOIII"/>
    <property type="match status" value="1"/>
</dbReference>
<dbReference type="AlphaFoldDB" id="A0A7X0JW82"/>
<dbReference type="InParanoid" id="A0A7X0JW82"/>
<gene>
    <name evidence="5" type="ORF">HNR48_002711</name>
</gene>
<sequence>MFQWLNRLSLGRGQEDWFVKALNKDFRELEFLALDLELTSLDPQSGDILSIGYVPIIEGFICPGEGRHCLISEHSGVGDSAIIHGIRDCDTDDGHTMEEALAELHQARQGRVLLLHHASLDLAFLAKHDNSYSSLLAVDTMRIEYQRRNRQGQAVANSLRLNQCRERYHLPTYKAHNALTDALATAELFLAQMSYMGGEERMSLGEVLSLSR</sequence>
<dbReference type="EMBL" id="JACHHT010000002">
    <property type="protein sequence ID" value="MBB6522426.1"/>
    <property type="molecule type" value="Genomic_DNA"/>
</dbReference>
<organism evidence="5 6">
    <name type="scientific">Pseudoteredinibacter isoporae</name>
    <dbReference type="NCBI Taxonomy" id="570281"/>
    <lineage>
        <taxon>Bacteria</taxon>
        <taxon>Pseudomonadati</taxon>
        <taxon>Pseudomonadota</taxon>
        <taxon>Gammaproteobacteria</taxon>
        <taxon>Cellvibrionales</taxon>
        <taxon>Cellvibrionaceae</taxon>
        <taxon>Pseudoteredinibacter</taxon>
    </lineage>
</organism>
<keyword evidence="3" id="KW-0269">Exonuclease</keyword>
<evidence type="ECO:0000313" key="5">
    <source>
        <dbReference type="EMBL" id="MBB6522426.1"/>
    </source>
</evidence>
<reference evidence="5 6" key="1">
    <citation type="submission" date="2020-08" db="EMBL/GenBank/DDBJ databases">
        <title>Genomic Encyclopedia of Type Strains, Phase IV (KMG-IV): sequencing the most valuable type-strain genomes for metagenomic binning, comparative biology and taxonomic classification.</title>
        <authorList>
            <person name="Goeker M."/>
        </authorList>
    </citation>
    <scope>NUCLEOTIDE SEQUENCE [LARGE SCALE GENOMIC DNA]</scope>
    <source>
        <strain evidence="5 6">DSM 22368</strain>
    </source>
</reference>
<keyword evidence="2" id="KW-0378">Hydrolase</keyword>
<dbReference type="Gene3D" id="3.30.420.10">
    <property type="entry name" value="Ribonuclease H-like superfamily/Ribonuclease H"/>
    <property type="match status" value="1"/>
</dbReference>
<evidence type="ECO:0000256" key="2">
    <source>
        <dbReference type="ARBA" id="ARBA00022801"/>
    </source>
</evidence>
<dbReference type="RefSeq" id="WP_166845910.1">
    <property type="nucleotide sequence ID" value="NZ_JAAONY010000002.1"/>
</dbReference>
<protein>
    <submittedName>
        <fullName evidence="5">DNA polymerase-3 subunit epsilon</fullName>
        <ecNumber evidence="5">2.7.7.7</ecNumber>
    </submittedName>
</protein>
<proteinExistence type="predicted"/>
<dbReference type="GO" id="GO:0005829">
    <property type="term" value="C:cytosol"/>
    <property type="evidence" value="ECO:0007669"/>
    <property type="project" value="TreeGrafter"/>
</dbReference>